<keyword evidence="6" id="KW-1185">Reference proteome</keyword>
<reference evidence="5" key="2">
    <citation type="submission" date="2025-08" db="UniProtKB">
        <authorList>
            <consortium name="Ensembl"/>
        </authorList>
    </citation>
    <scope>IDENTIFICATION</scope>
</reference>
<dbReference type="GO" id="GO:0006412">
    <property type="term" value="P:translation"/>
    <property type="evidence" value="ECO:0007669"/>
    <property type="project" value="InterPro"/>
</dbReference>
<evidence type="ECO:0000313" key="6">
    <source>
        <dbReference type="Proteomes" id="UP000291022"/>
    </source>
</evidence>
<dbReference type="Pfam" id="PF04758">
    <property type="entry name" value="Ribosomal_S30"/>
    <property type="match status" value="1"/>
</dbReference>
<protein>
    <recommendedName>
        <fullName evidence="3">40S ribosomal protein S30</fullName>
    </recommendedName>
</protein>
<dbReference type="GO" id="GO:0022627">
    <property type="term" value="C:cytosolic small ribosomal subunit"/>
    <property type="evidence" value="ECO:0007669"/>
    <property type="project" value="TreeGrafter"/>
</dbReference>
<dbReference type="AlphaFoldDB" id="A0A452SWP3"/>
<keyword evidence="1 3" id="KW-0689">Ribosomal protein</keyword>
<dbReference type="Proteomes" id="UP000291022">
    <property type="component" value="Unassembled WGS sequence"/>
</dbReference>
<evidence type="ECO:0000313" key="5">
    <source>
        <dbReference type="Ensembl" id="ENSUAMP00000037436.1"/>
    </source>
</evidence>
<dbReference type="Ensembl" id="ENSUAMT00000041672.1">
    <property type="protein sequence ID" value="ENSUAMP00000037436.1"/>
    <property type="gene ID" value="ENSUAMG00000028348.1"/>
</dbReference>
<organism evidence="5 6">
    <name type="scientific">Ursus americanus</name>
    <name type="common">American black bear</name>
    <name type="synonym">Euarctos americanus</name>
    <dbReference type="NCBI Taxonomy" id="9643"/>
    <lineage>
        <taxon>Eukaryota</taxon>
        <taxon>Metazoa</taxon>
        <taxon>Chordata</taxon>
        <taxon>Craniata</taxon>
        <taxon>Vertebrata</taxon>
        <taxon>Euteleostomi</taxon>
        <taxon>Mammalia</taxon>
        <taxon>Eutheria</taxon>
        <taxon>Laurasiatheria</taxon>
        <taxon>Carnivora</taxon>
        <taxon>Caniformia</taxon>
        <taxon>Ursidae</taxon>
        <taxon>Ursus</taxon>
    </lineage>
</organism>
<keyword evidence="2 3" id="KW-0687">Ribonucleoprotein</keyword>
<accession>A0A452SWP3</accession>
<dbReference type="OMA" id="GWIERHM"/>
<reference evidence="5" key="3">
    <citation type="submission" date="2025-09" db="UniProtKB">
        <authorList>
            <consortium name="Ensembl"/>
        </authorList>
    </citation>
    <scope>IDENTIFICATION</scope>
</reference>
<sequence>KVHGPLAPAAKARGQTPKVAKQERKKTGRAKRWMQDNQRFVHAVLTFGKNKGPSANS</sequence>
<reference evidence="6" key="1">
    <citation type="submission" date="2016-06" db="EMBL/GenBank/DDBJ databases">
        <title>De novo assembly and RNA-Seq shows season-dependent expression and editing in black bear kidneys.</title>
        <authorList>
            <person name="Korstanje R."/>
            <person name="Srivastava A."/>
            <person name="Sarsani V.K."/>
            <person name="Sheehan S.M."/>
            <person name="Seger R.L."/>
            <person name="Barter M.E."/>
            <person name="Lindqvist C."/>
            <person name="Brody L.C."/>
            <person name="Mullikin J.C."/>
        </authorList>
    </citation>
    <scope>NUCLEOTIDE SEQUENCE [LARGE SCALE GENOMIC DNA]</scope>
</reference>
<feature type="compositionally biased region" description="Basic residues" evidence="4">
    <location>
        <begin position="23"/>
        <end position="32"/>
    </location>
</feature>
<dbReference type="PANTHER" id="PTHR12650:SF37">
    <property type="entry name" value="40S RIBOSOMAL PROTEIN S30-RELATED"/>
    <property type="match status" value="1"/>
</dbReference>
<evidence type="ECO:0000256" key="3">
    <source>
        <dbReference type="RuleBase" id="RU364011"/>
    </source>
</evidence>
<proteinExistence type="inferred from homology"/>
<evidence type="ECO:0000256" key="2">
    <source>
        <dbReference type="ARBA" id="ARBA00023274"/>
    </source>
</evidence>
<feature type="region of interest" description="Disordered" evidence="4">
    <location>
        <begin position="1"/>
        <end position="32"/>
    </location>
</feature>
<name>A0A452SWP3_URSAM</name>
<dbReference type="InterPro" id="IPR006846">
    <property type="entry name" value="Ribosomal_eS30"/>
</dbReference>
<evidence type="ECO:0000256" key="1">
    <source>
        <dbReference type="ARBA" id="ARBA00022980"/>
    </source>
</evidence>
<dbReference type="STRING" id="9643.ENSUAMP00000037436"/>
<comment type="similarity">
    <text evidence="3">Belongs to the eukaryotic ribosomal protein eS30 family.</text>
</comment>
<dbReference type="GO" id="GO:0003735">
    <property type="term" value="F:structural constituent of ribosome"/>
    <property type="evidence" value="ECO:0007669"/>
    <property type="project" value="UniProtKB-UniRule"/>
</dbReference>
<dbReference type="PANTHER" id="PTHR12650">
    <property type="entry name" value="40S RIBOSOMAL PROTEIN S30/UBIQUITIN-LIKE PROTEIN FUBI"/>
    <property type="match status" value="1"/>
</dbReference>
<evidence type="ECO:0000256" key="4">
    <source>
        <dbReference type="SAM" id="MobiDB-lite"/>
    </source>
</evidence>
<dbReference type="GeneTree" id="ENSGT00390000007479"/>